<dbReference type="EMBL" id="JARQWQ010000013">
    <property type="protein sequence ID" value="KAK2567747.1"/>
    <property type="molecule type" value="Genomic_DNA"/>
</dbReference>
<proteinExistence type="predicted"/>
<gene>
    <name evidence="2" type="ORF">P5673_007613</name>
</gene>
<dbReference type="AlphaFoldDB" id="A0AAD9QUS5"/>
<evidence type="ECO:0000256" key="1">
    <source>
        <dbReference type="SAM" id="MobiDB-lite"/>
    </source>
</evidence>
<accession>A0AAD9QUS5</accession>
<comment type="caution">
    <text evidence="2">The sequence shown here is derived from an EMBL/GenBank/DDBJ whole genome shotgun (WGS) entry which is preliminary data.</text>
</comment>
<reference evidence="2" key="1">
    <citation type="journal article" date="2023" name="G3 (Bethesda)">
        <title>Whole genome assembly and annotation of the endangered Caribbean coral Acropora cervicornis.</title>
        <authorList>
            <person name="Selwyn J.D."/>
            <person name="Vollmer S.V."/>
        </authorList>
    </citation>
    <scope>NUCLEOTIDE SEQUENCE</scope>
    <source>
        <strain evidence="2">K2</strain>
    </source>
</reference>
<evidence type="ECO:0000313" key="3">
    <source>
        <dbReference type="Proteomes" id="UP001249851"/>
    </source>
</evidence>
<dbReference type="Proteomes" id="UP001249851">
    <property type="component" value="Unassembled WGS sequence"/>
</dbReference>
<keyword evidence="3" id="KW-1185">Reference proteome</keyword>
<feature type="non-terminal residue" evidence="2">
    <location>
        <position position="193"/>
    </location>
</feature>
<protein>
    <submittedName>
        <fullName evidence="2">Uncharacterized protein</fullName>
    </submittedName>
</protein>
<organism evidence="2 3">
    <name type="scientific">Acropora cervicornis</name>
    <name type="common">Staghorn coral</name>
    <dbReference type="NCBI Taxonomy" id="6130"/>
    <lineage>
        <taxon>Eukaryota</taxon>
        <taxon>Metazoa</taxon>
        <taxon>Cnidaria</taxon>
        <taxon>Anthozoa</taxon>
        <taxon>Hexacorallia</taxon>
        <taxon>Scleractinia</taxon>
        <taxon>Astrocoeniina</taxon>
        <taxon>Acroporidae</taxon>
        <taxon>Acropora</taxon>
    </lineage>
</organism>
<sequence>EAKKIWPGNHKVYFKQNPNNIFKLEELADKLTSTCSVEDIGFGREAIRSPILQWTQEKNHRITDGYDFEPKYHPQPPGTLHASNNSEGADTEAVNVSSAEENGDQPVEHDVNKMSDKRSAKIVLLVAFNANCYDNLSVKKSLVPLAKHLSVKTRGLGKYDMAIPIAKELIKQEYITSKENEKQLNYNGIKRND</sequence>
<feature type="non-terminal residue" evidence="2">
    <location>
        <position position="1"/>
    </location>
</feature>
<feature type="compositionally biased region" description="Polar residues" evidence="1">
    <location>
        <begin position="81"/>
        <end position="100"/>
    </location>
</feature>
<name>A0AAD9QUS5_ACRCE</name>
<feature type="region of interest" description="Disordered" evidence="1">
    <location>
        <begin position="68"/>
        <end position="113"/>
    </location>
</feature>
<evidence type="ECO:0000313" key="2">
    <source>
        <dbReference type="EMBL" id="KAK2567747.1"/>
    </source>
</evidence>
<reference evidence="2" key="2">
    <citation type="journal article" date="2023" name="Science">
        <title>Genomic signatures of disease resistance in endangered staghorn corals.</title>
        <authorList>
            <person name="Vollmer S.V."/>
            <person name="Selwyn J.D."/>
            <person name="Despard B.A."/>
            <person name="Roesel C.L."/>
        </authorList>
    </citation>
    <scope>NUCLEOTIDE SEQUENCE</scope>
    <source>
        <strain evidence="2">K2</strain>
    </source>
</reference>